<dbReference type="EMBL" id="BPLR01010291">
    <property type="protein sequence ID" value="GIY38333.1"/>
    <property type="molecule type" value="Genomic_DNA"/>
</dbReference>
<dbReference type="Proteomes" id="UP001054945">
    <property type="component" value="Unassembled WGS sequence"/>
</dbReference>
<feature type="compositionally biased region" description="Polar residues" evidence="1">
    <location>
        <begin position="1"/>
        <end position="12"/>
    </location>
</feature>
<evidence type="ECO:0000256" key="1">
    <source>
        <dbReference type="SAM" id="MobiDB-lite"/>
    </source>
</evidence>
<gene>
    <name evidence="2" type="ORF">CEXT_102131</name>
</gene>
<evidence type="ECO:0000313" key="2">
    <source>
        <dbReference type="EMBL" id="GIY38333.1"/>
    </source>
</evidence>
<organism evidence="2 3">
    <name type="scientific">Caerostris extrusa</name>
    <name type="common">Bark spider</name>
    <name type="synonym">Caerostris bankana</name>
    <dbReference type="NCBI Taxonomy" id="172846"/>
    <lineage>
        <taxon>Eukaryota</taxon>
        <taxon>Metazoa</taxon>
        <taxon>Ecdysozoa</taxon>
        <taxon>Arthropoda</taxon>
        <taxon>Chelicerata</taxon>
        <taxon>Arachnida</taxon>
        <taxon>Araneae</taxon>
        <taxon>Araneomorphae</taxon>
        <taxon>Entelegynae</taxon>
        <taxon>Araneoidea</taxon>
        <taxon>Araneidae</taxon>
        <taxon>Caerostris</taxon>
    </lineage>
</organism>
<keyword evidence="3" id="KW-1185">Reference proteome</keyword>
<feature type="compositionally biased region" description="Basic residues" evidence="1">
    <location>
        <begin position="46"/>
        <end position="59"/>
    </location>
</feature>
<name>A0AAV4SV76_CAEEX</name>
<accession>A0AAV4SV76</accession>
<sequence length="67" mass="7692">STIDLLFNSKSRNGLRDHEAQASNSSQLYRRRGSTGLNHLNDKALNRNKTKKPSSKQRKLCHERTKV</sequence>
<evidence type="ECO:0000313" key="3">
    <source>
        <dbReference type="Proteomes" id="UP001054945"/>
    </source>
</evidence>
<feature type="region of interest" description="Disordered" evidence="1">
    <location>
        <begin position="1"/>
        <end position="67"/>
    </location>
</feature>
<comment type="caution">
    <text evidence="2">The sequence shown here is derived from an EMBL/GenBank/DDBJ whole genome shotgun (WGS) entry which is preliminary data.</text>
</comment>
<protein>
    <submittedName>
        <fullName evidence="2">Uncharacterized protein</fullName>
    </submittedName>
</protein>
<reference evidence="2 3" key="1">
    <citation type="submission" date="2021-06" db="EMBL/GenBank/DDBJ databases">
        <title>Caerostris extrusa draft genome.</title>
        <authorList>
            <person name="Kono N."/>
            <person name="Arakawa K."/>
        </authorList>
    </citation>
    <scope>NUCLEOTIDE SEQUENCE [LARGE SCALE GENOMIC DNA]</scope>
</reference>
<proteinExistence type="predicted"/>
<dbReference type="AlphaFoldDB" id="A0AAV4SV76"/>
<feature type="non-terminal residue" evidence="2">
    <location>
        <position position="1"/>
    </location>
</feature>